<feature type="transmembrane region" description="Helical" evidence="2">
    <location>
        <begin position="561"/>
        <end position="584"/>
    </location>
</feature>
<dbReference type="RefSeq" id="WP_075973812.1">
    <property type="nucleotide sequence ID" value="NZ_MKQR01000007.1"/>
</dbReference>
<dbReference type="InterPro" id="IPR010982">
    <property type="entry name" value="Lambda_DNA-bd_dom_sf"/>
</dbReference>
<dbReference type="Proteomes" id="UP000186040">
    <property type="component" value="Unassembled WGS sequence"/>
</dbReference>
<dbReference type="InterPro" id="IPR001387">
    <property type="entry name" value="Cro/C1-type_HTH"/>
</dbReference>
<dbReference type="SUPFAM" id="SSF47413">
    <property type="entry name" value="lambda repressor-like DNA-binding domains"/>
    <property type="match status" value="1"/>
</dbReference>
<dbReference type="CDD" id="cd00093">
    <property type="entry name" value="HTH_XRE"/>
    <property type="match status" value="1"/>
</dbReference>
<evidence type="ECO:0000313" key="6">
    <source>
        <dbReference type="Proteomes" id="UP000186040"/>
    </source>
</evidence>
<dbReference type="Pfam" id="PF05729">
    <property type="entry name" value="NACHT"/>
    <property type="match status" value="1"/>
</dbReference>
<accession>A0A1Q9LQY6</accession>
<feature type="domain" description="Cyclic nucleotide-binding" evidence="3">
    <location>
        <begin position="455"/>
        <end position="478"/>
    </location>
</feature>
<dbReference type="PANTHER" id="PTHR35010:SF4">
    <property type="entry name" value="BLL5781 PROTEIN"/>
    <property type="match status" value="1"/>
</dbReference>
<dbReference type="Gene3D" id="1.10.260.40">
    <property type="entry name" value="lambda repressor-like DNA-binding domains"/>
    <property type="match status" value="1"/>
</dbReference>
<dbReference type="PROSITE" id="PS50943">
    <property type="entry name" value="HTH_CROC1"/>
    <property type="match status" value="1"/>
</dbReference>
<dbReference type="EMBL" id="MKQR01000007">
    <property type="protein sequence ID" value="OLR94430.1"/>
    <property type="molecule type" value="Genomic_DNA"/>
</dbReference>
<keyword evidence="2" id="KW-0812">Transmembrane</keyword>
<name>A0A1Q9LQY6_9PSEU</name>
<sequence length="729" mass="78020">MAERFGAALRAARRRSGLTQEELAHRAGLGVRTVRGLETGERATPRTDTVHRLADALGLAQAERTELLLSAGNPGADHEPEPAPEPPPVSALDRQLAEAADRLAHTVLVRWQREEEHRQVFAPVPLPVRWRAAAPGLSDSWDNIGSEPVDLVGRFAEVVRFYERVPSGRLVVLGRAGSGKSVLAVRFVLDRIGTRAAGEPVPVVFGLASWNPATTALRDWLTTRLLEDHPDLRAPGPDGTTLAAALVDTGRVLPVLDGFDEMPGGVHQAAVDSLNAARLPVVVTSRPDEYAAAVAARDVLAGSVAVELEDLKPDDLVEYLPRATRDERWTPVLDALRTPEGHTLAAVLTSPLMVGLARTVYDHKKGDPAELLDTRRFPTPAALEEHLLGSLLPSAYRYQPESARFHPEAAEHYLRSLARHLNRLGTRDLAWWRLGLSLPVWVRAAVVAAISCVVIGVGDLLGEAAVLSFTPRGAVFAAALGLAGGVVLGVLNAAIGRVGVEPTRVRLRVRRSAGRDRGRVAARAKLGFRAGAVLAVAYTVVRELAVLLTGQVVAGWPYVLFDATVFAVVLGSAAAAVVALLTWFEHPLDVGSAGSPADLLAADRRTVLVQLVVFGPLFAVVTPLLFLLVLSALEVPGLLPFELRVAPGFALLLGLVAGVTGSLAYLLCASAWGHWLLFARLYLPLVGRLPWAVGAFLEDACARGVLRRAGAVYQFRHARLQDHLAARPA</sequence>
<feature type="transmembrane region" description="Helical" evidence="2">
    <location>
        <begin position="520"/>
        <end position="541"/>
    </location>
</feature>
<organism evidence="5 6">
    <name type="scientific">Actinokineospora bangkokensis</name>
    <dbReference type="NCBI Taxonomy" id="1193682"/>
    <lineage>
        <taxon>Bacteria</taxon>
        <taxon>Bacillati</taxon>
        <taxon>Actinomycetota</taxon>
        <taxon>Actinomycetes</taxon>
        <taxon>Pseudonocardiales</taxon>
        <taxon>Pseudonocardiaceae</taxon>
        <taxon>Actinokineospora</taxon>
    </lineage>
</organism>
<evidence type="ECO:0000256" key="2">
    <source>
        <dbReference type="SAM" id="Phobius"/>
    </source>
</evidence>
<feature type="domain" description="HTH cro/C1-type" evidence="4">
    <location>
        <begin position="9"/>
        <end position="64"/>
    </location>
</feature>
<evidence type="ECO:0008006" key="7">
    <source>
        <dbReference type="Google" id="ProtNLM"/>
    </source>
</evidence>
<dbReference type="InterPro" id="IPR007111">
    <property type="entry name" value="NACHT_NTPase"/>
</dbReference>
<dbReference type="PANTHER" id="PTHR35010">
    <property type="entry name" value="BLL4672 PROTEIN-RELATED"/>
    <property type="match status" value="1"/>
</dbReference>
<protein>
    <recommendedName>
        <fullName evidence="7">HTH cro/C1-type domain-containing protein</fullName>
    </recommendedName>
</protein>
<evidence type="ECO:0000313" key="5">
    <source>
        <dbReference type="EMBL" id="OLR94430.1"/>
    </source>
</evidence>
<dbReference type="GO" id="GO:0003677">
    <property type="term" value="F:DNA binding"/>
    <property type="evidence" value="ECO:0007669"/>
    <property type="project" value="InterPro"/>
</dbReference>
<proteinExistence type="predicted"/>
<comment type="caution">
    <text evidence="5">The sequence shown here is derived from an EMBL/GenBank/DDBJ whole genome shotgun (WGS) entry which is preliminary data.</text>
</comment>
<dbReference type="SUPFAM" id="SSF52540">
    <property type="entry name" value="P-loop containing nucleoside triphosphate hydrolases"/>
    <property type="match status" value="1"/>
</dbReference>
<feature type="region of interest" description="Disordered" evidence="1">
    <location>
        <begin position="71"/>
        <end position="90"/>
    </location>
</feature>
<keyword evidence="6" id="KW-1185">Reference proteome</keyword>
<dbReference type="AlphaFoldDB" id="A0A1Q9LQY6"/>
<dbReference type="STRING" id="1193682.BJP25_11780"/>
<evidence type="ECO:0000259" key="3">
    <source>
        <dbReference type="PROSITE" id="PS50042"/>
    </source>
</evidence>
<dbReference type="Pfam" id="PF13560">
    <property type="entry name" value="HTH_31"/>
    <property type="match status" value="1"/>
</dbReference>
<dbReference type="InterPro" id="IPR027417">
    <property type="entry name" value="P-loop_NTPase"/>
</dbReference>
<feature type="transmembrane region" description="Helical" evidence="2">
    <location>
        <begin position="649"/>
        <end position="678"/>
    </location>
</feature>
<feature type="transmembrane region" description="Helical" evidence="2">
    <location>
        <begin position="474"/>
        <end position="500"/>
    </location>
</feature>
<dbReference type="Gene3D" id="3.40.50.300">
    <property type="entry name" value="P-loop containing nucleotide triphosphate hydrolases"/>
    <property type="match status" value="1"/>
</dbReference>
<evidence type="ECO:0000256" key="1">
    <source>
        <dbReference type="SAM" id="MobiDB-lite"/>
    </source>
</evidence>
<dbReference type="InterPro" id="IPR000595">
    <property type="entry name" value="cNMP-bd_dom"/>
</dbReference>
<evidence type="ECO:0000259" key="4">
    <source>
        <dbReference type="PROSITE" id="PS50943"/>
    </source>
</evidence>
<dbReference type="PROSITE" id="PS50042">
    <property type="entry name" value="CNMP_BINDING_3"/>
    <property type="match status" value="1"/>
</dbReference>
<reference evidence="5 6" key="1">
    <citation type="submission" date="2016-10" db="EMBL/GenBank/DDBJ databases">
        <title>The Draft Genome Sequence of Actinokineospora bangkokensis 44EHWT reveals the biosynthetic pathway of antifungal compounds Thailandins with unusual extender unit butylmalonyl-CoA.</title>
        <authorList>
            <person name="Greule A."/>
            <person name="Intra B."/>
            <person name="Flemming S."/>
            <person name="Rommel M.G."/>
            <person name="Panbangred W."/>
            <person name="Bechthold A."/>
        </authorList>
    </citation>
    <scope>NUCLEOTIDE SEQUENCE [LARGE SCALE GENOMIC DNA]</scope>
    <source>
        <strain evidence="5 6">44EHW</strain>
    </source>
</reference>
<keyword evidence="2" id="KW-1133">Transmembrane helix</keyword>
<gene>
    <name evidence="5" type="ORF">BJP25_11780</name>
</gene>
<dbReference type="SMART" id="SM00530">
    <property type="entry name" value="HTH_XRE"/>
    <property type="match status" value="1"/>
</dbReference>
<feature type="transmembrane region" description="Helical" evidence="2">
    <location>
        <begin position="605"/>
        <end position="629"/>
    </location>
</feature>
<keyword evidence="2" id="KW-0472">Membrane</keyword>